<feature type="chain" id="PRO_5046689072" description="PA14 domain-containing protein" evidence="1">
    <location>
        <begin position="22"/>
        <end position="1129"/>
    </location>
</feature>
<dbReference type="Pfam" id="PF07691">
    <property type="entry name" value="PA14"/>
    <property type="match status" value="1"/>
</dbReference>
<dbReference type="PANTHER" id="PTHR43739">
    <property type="entry name" value="XYLOGLUCANASE (EUROFUNG)"/>
    <property type="match status" value="1"/>
</dbReference>
<dbReference type="InterPro" id="IPR021862">
    <property type="entry name" value="DUF3472"/>
</dbReference>
<feature type="signal peptide" evidence="1">
    <location>
        <begin position="1"/>
        <end position="21"/>
    </location>
</feature>
<reference evidence="3" key="1">
    <citation type="submission" date="2022-06" db="EMBL/GenBank/DDBJ databases">
        <title>Akkermansia biwalacus sp. nov., an anaerobic mucin-degrading bacterium isolated from human intestine.</title>
        <authorList>
            <person name="Kobayashi Y."/>
            <person name="Inoue S."/>
            <person name="Kawahara T."/>
            <person name="Kohda N."/>
        </authorList>
    </citation>
    <scope>NUCLEOTIDE SEQUENCE</scope>
    <source>
        <strain evidence="3">WON2089</strain>
    </source>
</reference>
<dbReference type="InterPro" id="IPR052025">
    <property type="entry name" value="Xyloglucanase_GH74"/>
</dbReference>
<keyword evidence="1" id="KW-0732">Signal</keyword>
<dbReference type="InterPro" id="IPR011658">
    <property type="entry name" value="PA14_dom"/>
</dbReference>
<dbReference type="PANTHER" id="PTHR43739:SF5">
    <property type="entry name" value="EXO-ALPHA-SIALIDASE"/>
    <property type="match status" value="1"/>
</dbReference>
<gene>
    <name evidence="3" type="ORF">Abiwalacus_15950</name>
</gene>
<protein>
    <recommendedName>
        <fullName evidence="2">PA14 domain-containing protein</fullName>
    </recommendedName>
</protein>
<dbReference type="Gene3D" id="3.90.182.10">
    <property type="entry name" value="Toxin - Anthrax Protective Antigen,domain 1"/>
    <property type="match status" value="1"/>
</dbReference>
<dbReference type="Gene3D" id="2.130.10.10">
    <property type="entry name" value="YVTN repeat-like/Quinoprotein amine dehydrogenase"/>
    <property type="match status" value="2"/>
</dbReference>
<dbReference type="EMBL" id="AP025943">
    <property type="protein sequence ID" value="BDL44021.1"/>
    <property type="molecule type" value="Genomic_DNA"/>
</dbReference>
<keyword evidence="4" id="KW-1185">Reference proteome</keyword>
<dbReference type="SMART" id="SM00758">
    <property type="entry name" value="PA14"/>
    <property type="match status" value="1"/>
</dbReference>
<evidence type="ECO:0000259" key="2">
    <source>
        <dbReference type="PROSITE" id="PS51820"/>
    </source>
</evidence>
<dbReference type="InterPro" id="IPR037524">
    <property type="entry name" value="PA14/GLEYA"/>
</dbReference>
<dbReference type="Proteomes" id="UP001062263">
    <property type="component" value="Chromosome"/>
</dbReference>
<name>A0ABM7ZH05_9BACT</name>
<dbReference type="SUPFAM" id="SSF56988">
    <property type="entry name" value="Anthrax protective antigen"/>
    <property type="match status" value="1"/>
</dbReference>
<dbReference type="PROSITE" id="PS51820">
    <property type="entry name" value="PA14"/>
    <property type="match status" value="1"/>
</dbReference>
<dbReference type="SUPFAM" id="SSF110296">
    <property type="entry name" value="Oligoxyloglucan reducing end-specific cellobiohydrolase"/>
    <property type="match status" value="1"/>
</dbReference>
<dbReference type="Pfam" id="PF11958">
    <property type="entry name" value="DUF3472"/>
    <property type="match status" value="1"/>
</dbReference>
<feature type="domain" description="PA14" evidence="2">
    <location>
        <begin position="387"/>
        <end position="529"/>
    </location>
</feature>
<organism evidence="3 4">
    <name type="scientific">Akkermansia biwaensis</name>
    <dbReference type="NCBI Taxonomy" id="2946555"/>
    <lineage>
        <taxon>Bacteria</taxon>
        <taxon>Pseudomonadati</taxon>
        <taxon>Verrucomicrobiota</taxon>
        <taxon>Verrucomicrobiia</taxon>
        <taxon>Verrucomicrobiales</taxon>
        <taxon>Akkermansiaceae</taxon>
        <taxon>Akkermansia</taxon>
    </lineage>
</organism>
<dbReference type="RefSeq" id="WP_215435899.1">
    <property type="nucleotide sequence ID" value="NZ_AP025943.1"/>
</dbReference>
<dbReference type="InterPro" id="IPR015943">
    <property type="entry name" value="WD40/YVTN_repeat-like_dom_sf"/>
</dbReference>
<evidence type="ECO:0000256" key="1">
    <source>
        <dbReference type="SAM" id="SignalP"/>
    </source>
</evidence>
<accession>A0ABM7ZH05</accession>
<sequence>MSKFILSLCSLWLLLTLPVSASWYGDEVKADSDIIMVDLLYPYWPESTYFSCWNLDMFPKGGYFYAGVAANVNDNTNLETYRPSTVWSFWPAPVYEGRQVRNVYVNPHVYAQQYVGEGASGKAGGRDVPWIKTKQWYTMFIRTWGADEAKKECYAGWWMKDQAGNQWHHIATFRIPYAATGFKGNGGFLEDFGHGGRKQRELWRGKGFYRHNGTWEKCDTVSINVPKEGGMKYSGWTVHQTENDSVLTMSYTENRQFPRNLDPGRKHTFRLKQPDAPVMDAIMAEGSARHNGDQVIVDWSLKDTSSPQFAYKIEVFDNPQYSGTPVHVVEEQIPHVRTRTLSLPRDISQCFVKLTITDIFDQKKTLELARAETEAPMKGKGLPGKHDLSPGLEYKYLESRDGWSRLSELDFSKPTRTGVSRGFDTALRGAREGRFAFDYEGLLIVPQSGAYTFALQSCDGSRLDIGGKTVIDNDGLHSTSEKRASVFLEKGTLPIRLTYFKKKPEHEFTVAWVGWQYGNQPLEAIPSSNLMRPKRADIPEARLDMTGQGFERMLKTVLSSGRINKVEYYNGNKLVSSSESAPFTAPLMLFNGENKVWARVFYNGNHTVDTLVLTIPSQSRVAPGWDIMLRGEPGLPYAISGTGNAFRFVGEGEYLVNKKIKGDFMLTAHISSFSDKSLDPGDDCWVGIMVRKDAGATNYDDEIAVFHTVGRGLRCSADFSDYGTGRQSTFGLNKDHRWVRIVRRGNEFTCLTSPDMKKWEIGMQRIIPMKEEAIAGITFRTIPGKGKGVFSAVVDGVTLKPAKLQPHKIAAPMPAGKIVGYSLLSPDLAVVRYRSGADLLERKNGTYVRKPFTLPKGVKTIRSMALAGDKMFLLAPTSQGGALFSSKEMGKTWTVAIPDVKVDPSPISFIAGELISVNPRNPREIIVGSDRAGLFMSTDGGETWTNAGLVGEPVTNVGFHTTAQGRIGAVTADRKTNTSKVFISTNNGKKWTQKNEVQGSGFLRLVYDTRAADQLYVFSTQGVYTSFNDCRTMNRVLQGLPVTQPTLAIDRRRLDDTFMLAVPLDGKGVYSSERNARNWQKRSDKEDWGAAFNLLIDTANNKHITLYAEKGIYESTDEGKTWKQVFPSH</sequence>
<proteinExistence type="predicted"/>
<evidence type="ECO:0000313" key="4">
    <source>
        <dbReference type="Proteomes" id="UP001062263"/>
    </source>
</evidence>
<dbReference type="CDD" id="cd15482">
    <property type="entry name" value="Sialidase_non-viral"/>
    <property type="match status" value="1"/>
</dbReference>
<evidence type="ECO:0000313" key="3">
    <source>
        <dbReference type="EMBL" id="BDL44021.1"/>
    </source>
</evidence>